<feature type="compositionally biased region" description="Low complexity" evidence="6">
    <location>
        <begin position="693"/>
        <end position="705"/>
    </location>
</feature>
<reference evidence="7 8" key="1">
    <citation type="submission" date="2023-09" db="EMBL/GenBank/DDBJ databases">
        <title>Pangenome analysis of Batrachochytrium dendrobatidis and related Chytrids.</title>
        <authorList>
            <person name="Yacoub M.N."/>
            <person name="Stajich J.E."/>
            <person name="James T.Y."/>
        </authorList>
    </citation>
    <scope>NUCLEOTIDE SEQUENCE [LARGE SCALE GENOMIC DNA]</scope>
    <source>
        <strain evidence="7 8">JEL0888</strain>
    </source>
</reference>
<name>A0ABR4N6N9_9FUNG</name>
<dbReference type="PANTHER" id="PTHR47447:SF17">
    <property type="entry name" value="OS12G0638900 PROTEIN"/>
    <property type="match status" value="1"/>
</dbReference>
<comment type="similarity">
    <text evidence="1">Belongs to the CCM1 family.</text>
</comment>
<feature type="repeat" description="PPR" evidence="5">
    <location>
        <begin position="299"/>
        <end position="333"/>
    </location>
</feature>
<feature type="compositionally biased region" description="Low complexity" evidence="6">
    <location>
        <begin position="816"/>
        <end position="830"/>
    </location>
</feature>
<evidence type="ECO:0000256" key="5">
    <source>
        <dbReference type="PROSITE-ProRule" id="PRU00708"/>
    </source>
</evidence>
<dbReference type="InterPro" id="IPR011990">
    <property type="entry name" value="TPR-like_helical_dom_sf"/>
</dbReference>
<dbReference type="Pfam" id="PF01535">
    <property type="entry name" value="PPR"/>
    <property type="match status" value="2"/>
</dbReference>
<dbReference type="PANTHER" id="PTHR47447">
    <property type="entry name" value="OS03G0856100 PROTEIN"/>
    <property type="match status" value="1"/>
</dbReference>
<dbReference type="Proteomes" id="UP001527925">
    <property type="component" value="Unassembled WGS sequence"/>
</dbReference>
<keyword evidence="2" id="KW-0677">Repeat</keyword>
<keyword evidence="8" id="KW-1185">Reference proteome</keyword>
<comment type="function">
    <text evidence="3">Regulates mitochondrial small subunit maturation by controlling 15S rRNA 5'-end processing. Localizes to the 5' precursor of the 15S rRNA in a position that is subsequently occupied by mS47 in the mature yeast mtSSU. Uses structure and sequence-specific RNA recognition, binding to a single-stranded region of the precursor and specifically recognizing bases -6 to -1. The exchange of Ccm1 for mS47 is coupled to the irreversible removal of precursor rRNA that is accompanied by conformational changes of the mitoribosomal proteins uS5m and mS26. These conformational changes signal completion of 5'-end rRNA processing through protection of the mature 5'-end of the 15S rRNA and stabilization of mS47. The removal of the 5' precursor together with the dissociation of Ccm1 may be catalyzed by the 5'-3' exoribonuclease Pet127. Involved in the specific removal of group I introns in mitochondrial encoded transcripts.</text>
</comment>
<feature type="region of interest" description="Disordered" evidence="6">
    <location>
        <begin position="867"/>
        <end position="891"/>
    </location>
</feature>
<feature type="region of interest" description="Disordered" evidence="6">
    <location>
        <begin position="680"/>
        <end position="711"/>
    </location>
</feature>
<feature type="region of interest" description="Disordered" evidence="6">
    <location>
        <begin position="33"/>
        <end position="74"/>
    </location>
</feature>
<dbReference type="EMBL" id="JADGIZ020000026">
    <property type="protein sequence ID" value="KAL2915213.1"/>
    <property type="molecule type" value="Genomic_DNA"/>
</dbReference>
<protein>
    <submittedName>
        <fullName evidence="7">Uncharacterized protein</fullName>
    </submittedName>
</protein>
<evidence type="ECO:0000313" key="7">
    <source>
        <dbReference type="EMBL" id="KAL2915213.1"/>
    </source>
</evidence>
<dbReference type="PROSITE" id="PS51375">
    <property type="entry name" value="PPR"/>
    <property type="match status" value="1"/>
</dbReference>
<dbReference type="NCBIfam" id="TIGR00756">
    <property type="entry name" value="PPR"/>
    <property type="match status" value="1"/>
</dbReference>
<gene>
    <name evidence="7" type="ORF">HK105_205320</name>
</gene>
<feature type="region of interest" description="Disordered" evidence="6">
    <location>
        <begin position="816"/>
        <end position="849"/>
    </location>
</feature>
<dbReference type="Gene3D" id="1.25.40.10">
    <property type="entry name" value="Tetratricopeptide repeat domain"/>
    <property type="match status" value="1"/>
</dbReference>
<evidence type="ECO:0000256" key="4">
    <source>
        <dbReference type="ARBA" id="ARBA00044511"/>
    </source>
</evidence>
<accession>A0ABR4N6N9</accession>
<comment type="subunit">
    <text evidence="4">Binds to mitochondrial small subunit 15S rRNA.</text>
</comment>
<organism evidence="7 8">
    <name type="scientific">Polyrhizophydium stewartii</name>
    <dbReference type="NCBI Taxonomy" id="2732419"/>
    <lineage>
        <taxon>Eukaryota</taxon>
        <taxon>Fungi</taxon>
        <taxon>Fungi incertae sedis</taxon>
        <taxon>Chytridiomycota</taxon>
        <taxon>Chytridiomycota incertae sedis</taxon>
        <taxon>Chytridiomycetes</taxon>
        <taxon>Rhizophydiales</taxon>
        <taxon>Rhizophydiales incertae sedis</taxon>
        <taxon>Polyrhizophydium</taxon>
    </lineage>
</organism>
<dbReference type="InterPro" id="IPR002885">
    <property type="entry name" value="PPR_rpt"/>
</dbReference>
<comment type="caution">
    <text evidence="7">The sequence shown here is derived from an EMBL/GenBank/DDBJ whole genome shotgun (WGS) entry which is preliminary data.</text>
</comment>
<evidence type="ECO:0000256" key="3">
    <source>
        <dbReference type="ARBA" id="ARBA00044493"/>
    </source>
</evidence>
<evidence type="ECO:0000313" key="8">
    <source>
        <dbReference type="Proteomes" id="UP001527925"/>
    </source>
</evidence>
<evidence type="ECO:0000256" key="6">
    <source>
        <dbReference type="SAM" id="MobiDB-lite"/>
    </source>
</evidence>
<evidence type="ECO:0000256" key="1">
    <source>
        <dbReference type="ARBA" id="ARBA00006192"/>
    </source>
</evidence>
<evidence type="ECO:0000256" key="2">
    <source>
        <dbReference type="ARBA" id="ARBA00022737"/>
    </source>
</evidence>
<proteinExistence type="inferred from homology"/>
<sequence length="891" mass="98495">MAAALVAASRQSRRSLITTSKAFVPLASLADRRAGSDEAAQLPSRPENAPSADDFRPSTQPGADRPAAGGEPTANISEGDIKLVLYRLVRQSKFVDADNAALAWINNSSGTATWRIYRLMILVTMRGNIAVSMMWMQRLLQARLQLDPPIPSEQYFDVWLTLLRRCLHLQFEPASSASGTPARSRGVWSLHTTYSIFRSEFPINEIVRFTKQPGTDRTRNVGYRGLRVLGQVLQVLMQRSSSKKLLESLLSDADALEIGLSLQTGLELVRSLDPAVTRPFLDRISESALAESPETRDRVIVMYNQLLTNYIRHARLDEANQLFDTMQNRKLVSCVTFRIIIRSCIQRNDYFSALLAHREMVSLGLPNVVTESRVTAELLSRIGQIDEAIEIIGTILSERDRLEREYCAALDAKLATKTPKLRRELKEAQLCATYAYNNVIHSVARLNLTSMTERLFANMCAAKLMPSPATIIPILCMYARQRMFDKCRTLLVDWFRTRKGSVHHRTIAESGLAPASSPFVASPPQTGAPHQGTSTLELPSALRDGAALASQAYSELKDRPADDLVLISIVYGTYFSIFSPFTSRSRELRADETLRDLSERWRNKVDPASPLVLIHLQPYPVFIEGAHIAESLGPAPQSLVGFAFVNDIVSRTGLDFGTVASAVVQFHAHNHSSIVAANKAAANGTPTRRKRTGPTIWRGSRSAAAGGSGGWTLKPEPYNESRLKALKRGEAPPGREWTWEQLPVFHVEPEPWFHYEQAEGMFVMLQNEGYDLAEPARRTLLKMYRDSGHADKADAVFATWSHTHEGKSAATAGELTASAAPSSTGAATRAGQESEYGHDDSFPDISQLLDSLDPFKSTDLVTDIMQLAAPSPSSQQQQQQQPSLSARRGAQ</sequence>